<evidence type="ECO:0000313" key="3">
    <source>
        <dbReference type="Proteomes" id="UP000177187"/>
    </source>
</evidence>
<evidence type="ECO:0000256" key="1">
    <source>
        <dbReference type="SAM" id="Phobius"/>
    </source>
</evidence>
<dbReference type="STRING" id="1817816.A2Y64_00630"/>
<reference evidence="2 3" key="1">
    <citation type="journal article" date="2016" name="Nat. Commun.">
        <title>Thousands of microbial genomes shed light on interconnected biogeochemical processes in an aquifer system.</title>
        <authorList>
            <person name="Anantharaman K."/>
            <person name="Brown C.T."/>
            <person name="Hug L.A."/>
            <person name="Sharon I."/>
            <person name="Castelle C.J."/>
            <person name="Probst A.J."/>
            <person name="Thomas B.C."/>
            <person name="Singh A."/>
            <person name="Wilkins M.J."/>
            <person name="Karaoz U."/>
            <person name="Brodie E.L."/>
            <person name="Williams K.H."/>
            <person name="Hubbard S.S."/>
            <person name="Banfield J.F."/>
        </authorList>
    </citation>
    <scope>NUCLEOTIDE SEQUENCE [LARGE SCALE GENOMIC DNA]</scope>
</reference>
<dbReference type="EMBL" id="MFAF01000125">
    <property type="protein sequence ID" value="OGD72356.1"/>
    <property type="molecule type" value="Genomic_DNA"/>
</dbReference>
<gene>
    <name evidence="2" type="ORF">A2Y64_00630</name>
</gene>
<keyword evidence="1" id="KW-0812">Transmembrane</keyword>
<dbReference type="AlphaFoldDB" id="A0A1F5EYJ1"/>
<name>A0A1F5EYJ1_9BACT</name>
<protein>
    <submittedName>
        <fullName evidence="2">Uncharacterized protein</fullName>
    </submittedName>
</protein>
<keyword evidence="1" id="KW-1133">Transmembrane helix</keyword>
<sequence length="295" mass="32303">MKKTLFERLLVIDRRWIFLIIGIVVIAALVLPIKLSIGITTPVQNFFDAIEGAPEGSVILVSMDLGPSTLPELEPMLKATVYHALDRGLKVISLTLLPDATSIAERIMLQVTDELNAKYEATGVERRIRMGEDWVYLGFRAGGDAVILQLGTEIRVAFPADFYGTYLDDLPMMKNIHNYADMRAMVDVSGTAMPEIWVAFAGAPYGIPILVGVTAVSAPQYYAYTQTGQMAGLLGGLKGAAEYERLLNYDGAATKGMNAQQWIHIVVVAFIVMGNIAYFVTRGKKDREKSAAPKP</sequence>
<accession>A0A1F5EYJ1</accession>
<dbReference type="Proteomes" id="UP000177187">
    <property type="component" value="Unassembled WGS sequence"/>
</dbReference>
<proteinExistence type="predicted"/>
<comment type="caution">
    <text evidence="2">The sequence shown here is derived from an EMBL/GenBank/DDBJ whole genome shotgun (WGS) entry which is preliminary data.</text>
</comment>
<keyword evidence="1" id="KW-0472">Membrane</keyword>
<evidence type="ECO:0000313" key="2">
    <source>
        <dbReference type="EMBL" id="OGD72356.1"/>
    </source>
</evidence>
<feature type="transmembrane region" description="Helical" evidence="1">
    <location>
        <begin position="16"/>
        <end position="35"/>
    </location>
</feature>
<feature type="transmembrane region" description="Helical" evidence="1">
    <location>
        <begin position="262"/>
        <end position="280"/>
    </location>
</feature>
<organism evidence="2 3">
    <name type="scientific">Candidatus Coatesbacteria bacterium RBG_13_66_14</name>
    <dbReference type="NCBI Taxonomy" id="1817816"/>
    <lineage>
        <taxon>Bacteria</taxon>
        <taxon>Candidatus Coatesiibacteriota</taxon>
    </lineage>
</organism>